<sequence length="96" mass="10940">MRKCTPLEVMLGSSALVLFLLSQSMCFAQKIGRTIYIIGSYVKKSEWFWKKWSDAAESAAIQAIYYKQIALLLIDGSNKLVYFINTHYSDCCCILP</sequence>
<evidence type="ECO:0000256" key="1">
    <source>
        <dbReference type="SAM" id="SignalP"/>
    </source>
</evidence>
<protein>
    <submittedName>
        <fullName evidence="2">Uncharacterized protein</fullName>
    </submittedName>
</protein>
<comment type="caution">
    <text evidence="2">The sequence shown here is derived from an EMBL/GenBank/DDBJ whole genome shotgun (WGS) entry which is preliminary data.</text>
</comment>
<feature type="chain" id="PRO_5041431115" evidence="1">
    <location>
        <begin position="29"/>
        <end position="96"/>
    </location>
</feature>
<name>A0AA38PRS2_9AGAR</name>
<reference evidence="2" key="1">
    <citation type="submission" date="2022-08" db="EMBL/GenBank/DDBJ databases">
        <authorList>
            <consortium name="DOE Joint Genome Institute"/>
            <person name="Min B."/>
            <person name="Riley R."/>
            <person name="Sierra-Patev S."/>
            <person name="Naranjo-Ortiz M."/>
            <person name="Looney B."/>
            <person name="Konkel Z."/>
            <person name="Slot J.C."/>
            <person name="Sakamoto Y."/>
            <person name="Steenwyk J.L."/>
            <person name="Rokas A."/>
            <person name="Carro J."/>
            <person name="Camarero S."/>
            <person name="Ferreira P."/>
            <person name="Molpeceres G."/>
            <person name="Ruiz-Duenas F.J."/>
            <person name="Serrano A."/>
            <person name="Henrissat B."/>
            <person name="Drula E."/>
            <person name="Hughes K.W."/>
            <person name="Mata J.L."/>
            <person name="Ishikawa N.K."/>
            <person name="Vargas-Isla R."/>
            <person name="Ushijima S."/>
            <person name="Smith C.A."/>
            <person name="Ahrendt S."/>
            <person name="Andreopoulos W."/>
            <person name="He G."/>
            <person name="Labutti K."/>
            <person name="Lipzen A."/>
            <person name="Ng V."/>
            <person name="Sandor L."/>
            <person name="Barry K."/>
            <person name="Martinez A.T."/>
            <person name="Xiao Y."/>
            <person name="Gibbons J.G."/>
            <person name="Terashima K."/>
            <person name="Hibbett D.S."/>
            <person name="Grigoriev I.V."/>
        </authorList>
    </citation>
    <scope>NUCLEOTIDE SEQUENCE</scope>
    <source>
        <strain evidence="2">TFB7829</strain>
    </source>
</reference>
<proteinExistence type="predicted"/>
<evidence type="ECO:0000313" key="2">
    <source>
        <dbReference type="EMBL" id="KAJ3980658.1"/>
    </source>
</evidence>
<organism evidence="2 3">
    <name type="scientific">Lentinula detonsa</name>
    <dbReference type="NCBI Taxonomy" id="2804962"/>
    <lineage>
        <taxon>Eukaryota</taxon>
        <taxon>Fungi</taxon>
        <taxon>Dikarya</taxon>
        <taxon>Basidiomycota</taxon>
        <taxon>Agaricomycotina</taxon>
        <taxon>Agaricomycetes</taxon>
        <taxon>Agaricomycetidae</taxon>
        <taxon>Agaricales</taxon>
        <taxon>Marasmiineae</taxon>
        <taxon>Omphalotaceae</taxon>
        <taxon>Lentinula</taxon>
    </lineage>
</organism>
<evidence type="ECO:0000313" key="3">
    <source>
        <dbReference type="Proteomes" id="UP001163850"/>
    </source>
</evidence>
<feature type="signal peptide" evidence="1">
    <location>
        <begin position="1"/>
        <end position="28"/>
    </location>
</feature>
<accession>A0AA38PRS2</accession>
<dbReference type="AlphaFoldDB" id="A0AA38PRS2"/>
<dbReference type="Proteomes" id="UP001163850">
    <property type="component" value="Unassembled WGS sequence"/>
</dbReference>
<keyword evidence="1" id="KW-0732">Signal</keyword>
<gene>
    <name evidence="2" type="ORF">F5890DRAFT_665604</name>
</gene>
<dbReference type="EMBL" id="MU802169">
    <property type="protein sequence ID" value="KAJ3980658.1"/>
    <property type="molecule type" value="Genomic_DNA"/>
</dbReference>